<dbReference type="PROSITE" id="PS00216">
    <property type="entry name" value="SUGAR_TRANSPORT_1"/>
    <property type="match status" value="1"/>
</dbReference>
<feature type="transmembrane region" description="Helical" evidence="9">
    <location>
        <begin position="264"/>
        <end position="289"/>
    </location>
</feature>
<name>A0A0B1PDA4_UNCNE</name>
<reference evidence="11 12" key="1">
    <citation type="journal article" date="2014" name="BMC Genomics">
        <title>Adaptive genomic structural variation in the grape powdery mildew pathogen, Erysiphe necator.</title>
        <authorList>
            <person name="Jones L."/>
            <person name="Riaz S."/>
            <person name="Morales-Cruz A."/>
            <person name="Amrine K.C."/>
            <person name="McGuire B."/>
            <person name="Gubler W.D."/>
            <person name="Walker M.A."/>
            <person name="Cantu D."/>
        </authorList>
    </citation>
    <scope>NUCLEOTIDE SEQUENCE [LARGE SCALE GENOMIC DNA]</scope>
    <source>
        <strain evidence="12">c</strain>
    </source>
</reference>
<evidence type="ECO:0000256" key="4">
    <source>
        <dbReference type="ARBA" id="ARBA00022692"/>
    </source>
</evidence>
<evidence type="ECO:0000256" key="6">
    <source>
        <dbReference type="ARBA" id="ARBA00023136"/>
    </source>
</evidence>
<dbReference type="InterPro" id="IPR036259">
    <property type="entry name" value="MFS_trans_sf"/>
</dbReference>
<gene>
    <name evidence="11" type="ORF">EV44_g6497</name>
</gene>
<evidence type="ECO:0000256" key="2">
    <source>
        <dbReference type="ARBA" id="ARBA00010992"/>
    </source>
</evidence>
<evidence type="ECO:0000256" key="3">
    <source>
        <dbReference type="ARBA" id="ARBA00022448"/>
    </source>
</evidence>
<feature type="transmembrane region" description="Helical" evidence="9">
    <location>
        <begin position="153"/>
        <end position="175"/>
    </location>
</feature>
<organism evidence="11 12">
    <name type="scientific">Uncinula necator</name>
    <name type="common">Grape powdery mildew</name>
    <dbReference type="NCBI Taxonomy" id="52586"/>
    <lineage>
        <taxon>Eukaryota</taxon>
        <taxon>Fungi</taxon>
        <taxon>Dikarya</taxon>
        <taxon>Ascomycota</taxon>
        <taxon>Pezizomycotina</taxon>
        <taxon>Leotiomycetes</taxon>
        <taxon>Erysiphales</taxon>
        <taxon>Erysiphaceae</taxon>
        <taxon>Erysiphe</taxon>
    </lineage>
</organism>
<dbReference type="SUPFAM" id="SSF103473">
    <property type="entry name" value="MFS general substrate transporter"/>
    <property type="match status" value="1"/>
</dbReference>
<feature type="transmembrane region" description="Helical" evidence="9">
    <location>
        <begin position="309"/>
        <end position="327"/>
    </location>
</feature>
<dbReference type="OMA" id="FIPINHD"/>
<feature type="transmembrane region" description="Helical" evidence="9">
    <location>
        <begin position="122"/>
        <end position="141"/>
    </location>
</feature>
<dbReference type="PRINTS" id="PR00171">
    <property type="entry name" value="SUGRTRNSPORT"/>
</dbReference>
<keyword evidence="12" id="KW-1185">Reference proteome</keyword>
<sequence>MEPGTGDLGDLDSVETTKIDKFIWLVCLSASLGGFLFGYDTGVISAVLIFLSTDLGHQLSNGEKELVTSITSGGALTGTVAAGLMADKYGRKRVIYIGCSFFVLGAILQAAAFGVIQMTIGRLLVGFGIGCVAMVIPLYIAEISPARYRGKLIGANTLSITFGQLVSYGIGGLFGSVSCGWRWMVGLAVAPGILLASLLPFLPESPRQLLIHQKTEEASRVLHRIFPNATSEQVQQKIRHISVHIELANDLQDGKSKWWTFKQLFVVPANLRATIAACGVMALSQFTGFNNLMYYSATLFSVIGFKNPVGVGSMVAAVNCIFTIMYISVVDRLGRRRVLLCTVWGVSFFLALVAASFHYTPISVDISVPLDIKISWSAYLVLASMMGLVVFYAIGIGPLAWVSTEFFPLEVRSLGTMVMTISHWVPNIIISSTFLTQMEKTTPTGTFAFYSAICLAGWVAIYFCYPEVKGMSLENIKEIFVDGFGIQKARDIQKELEDKMKNEINFT</sequence>
<dbReference type="InterPro" id="IPR005828">
    <property type="entry name" value="MFS_sugar_transport-like"/>
</dbReference>
<feature type="transmembrane region" description="Helical" evidence="9">
    <location>
        <begin position="447"/>
        <end position="465"/>
    </location>
</feature>
<dbReference type="Pfam" id="PF00083">
    <property type="entry name" value="Sugar_tr"/>
    <property type="match status" value="1"/>
</dbReference>
<feature type="transmembrane region" description="Helical" evidence="9">
    <location>
        <begin position="339"/>
        <end position="359"/>
    </location>
</feature>
<evidence type="ECO:0000256" key="5">
    <source>
        <dbReference type="ARBA" id="ARBA00022989"/>
    </source>
</evidence>
<feature type="transmembrane region" description="Helical" evidence="9">
    <location>
        <begin position="181"/>
        <end position="202"/>
    </location>
</feature>
<comment type="subcellular location">
    <subcellularLocation>
        <location evidence="1">Membrane</location>
        <topology evidence="1">Multi-pass membrane protein</topology>
    </subcellularLocation>
</comment>
<feature type="transmembrane region" description="Helical" evidence="9">
    <location>
        <begin position="94"/>
        <end position="116"/>
    </location>
</feature>
<dbReference type="PROSITE" id="PS00217">
    <property type="entry name" value="SUGAR_TRANSPORT_2"/>
    <property type="match status" value="1"/>
</dbReference>
<dbReference type="InterPro" id="IPR050814">
    <property type="entry name" value="Myo-inositol_Transporter"/>
</dbReference>
<feature type="transmembrane region" description="Helical" evidence="9">
    <location>
        <begin position="414"/>
        <end position="435"/>
    </location>
</feature>
<dbReference type="GO" id="GO:0016020">
    <property type="term" value="C:membrane"/>
    <property type="evidence" value="ECO:0007669"/>
    <property type="project" value="UniProtKB-SubCell"/>
</dbReference>
<dbReference type="GO" id="GO:0005366">
    <property type="term" value="F:myo-inositol:proton symporter activity"/>
    <property type="evidence" value="ECO:0007669"/>
    <property type="project" value="TreeGrafter"/>
</dbReference>
<evidence type="ECO:0000313" key="12">
    <source>
        <dbReference type="Proteomes" id="UP000030854"/>
    </source>
</evidence>
<dbReference type="Gene3D" id="1.20.1250.20">
    <property type="entry name" value="MFS general substrate transporter like domains"/>
    <property type="match status" value="1"/>
</dbReference>
<dbReference type="Proteomes" id="UP000030854">
    <property type="component" value="Unassembled WGS sequence"/>
</dbReference>
<evidence type="ECO:0000313" key="11">
    <source>
        <dbReference type="EMBL" id="KHJ35290.1"/>
    </source>
</evidence>
<feature type="domain" description="Major facilitator superfamily (MFS) profile" evidence="10">
    <location>
        <begin position="26"/>
        <end position="469"/>
    </location>
</feature>
<evidence type="ECO:0000256" key="8">
    <source>
        <dbReference type="RuleBase" id="RU003346"/>
    </source>
</evidence>
<evidence type="ECO:0000256" key="7">
    <source>
        <dbReference type="ARBA" id="ARBA00049119"/>
    </source>
</evidence>
<evidence type="ECO:0000256" key="9">
    <source>
        <dbReference type="SAM" id="Phobius"/>
    </source>
</evidence>
<protein>
    <submittedName>
        <fullName evidence="11">Putative myo-inositol transporter</fullName>
    </submittedName>
</protein>
<comment type="similarity">
    <text evidence="2 8">Belongs to the major facilitator superfamily. Sugar transporter (TC 2.A.1.1) family.</text>
</comment>
<dbReference type="AlphaFoldDB" id="A0A0B1PDA4"/>
<keyword evidence="4 9" id="KW-0812">Transmembrane</keyword>
<keyword evidence="5 9" id="KW-1133">Transmembrane helix</keyword>
<dbReference type="PANTHER" id="PTHR48020">
    <property type="entry name" value="PROTON MYO-INOSITOL COTRANSPORTER"/>
    <property type="match status" value="1"/>
</dbReference>
<proteinExistence type="inferred from homology"/>
<accession>A0A0B1PDA4</accession>
<feature type="transmembrane region" description="Helical" evidence="9">
    <location>
        <begin position="22"/>
        <end position="51"/>
    </location>
</feature>
<dbReference type="PANTHER" id="PTHR48020:SF22">
    <property type="entry name" value="MAJOR FACILITATOR SUPERFAMILY (MFS) PROFILE DOMAIN-CONTAINING PROTEIN-RELATED"/>
    <property type="match status" value="1"/>
</dbReference>
<dbReference type="InterPro" id="IPR020846">
    <property type="entry name" value="MFS_dom"/>
</dbReference>
<evidence type="ECO:0000256" key="1">
    <source>
        <dbReference type="ARBA" id="ARBA00004141"/>
    </source>
</evidence>
<dbReference type="STRING" id="52586.A0A0B1PDA4"/>
<dbReference type="GO" id="GO:1904679">
    <property type="term" value="P:myo-inositol import across plasma membrane"/>
    <property type="evidence" value="ECO:0007669"/>
    <property type="project" value="TreeGrafter"/>
</dbReference>
<dbReference type="FunFam" id="1.20.1250.20:FF:000073">
    <property type="entry name" value="MFS myo-inositol transporter, putative"/>
    <property type="match status" value="1"/>
</dbReference>
<dbReference type="InterPro" id="IPR005829">
    <property type="entry name" value="Sugar_transporter_CS"/>
</dbReference>
<dbReference type="PROSITE" id="PS50850">
    <property type="entry name" value="MFS"/>
    <property type="match status" value="1"/>
</dbReference>
<dbReference type="HOGENOM" id="CLU_001265_30_5_1"/>
<dbReference type="InterPro" id="IPR003663">
    <property type="entry name" value="Sugar/inositol_transpt"/>
</dbReference>
<feature type="transmembrane region" description="Helical" evidence="9">
    <location>
        <begin position="379"/>
        <end position="402"/>
    </location>
</feature>
<keyword evidence="6 9" id="KW-0472">Membrane</keyword>
<evidence type="ECO:0000259" key="10">
    <source>
        <dbReference type="PROSITE" id="PS50850"/>
    </source>
</evidence>
<dbReference type="NCBIfam" id="TIGR00879">
    <property type="entry name" value="SP"/>
    <property type="match status" value="1"/>
</dbReference>
<comment type="caution">
    <text evidence="11">The sequence shown here is derived from an EMBL/GenBank/DDBJ whole genome shotgun (WGS) entry which is preliminary data.</text>
</comment>
<keyword evidence="3 8" id="KW-0813">Transport</keyword>
<comment type="catalytic activity">
    <reaction evidence="7">
        <text>myo-inositol(out) + H(+)(out) = myo-inositol(in) + H(+)(in)</text>
        <dbReference type="Rhea" id="RHEA:60364"/>
        <dbReference type="ChEBI" id="CHEBI:15378"/>
        <dbReference type="ChEBI" id="CHEBI:17268"/>
    </reaction>
</comment>
<dbReference type="EMBL" id="JNVN01000444">
    <property type="protein sequence ID" value="KHJ35290.1"/>
    <property type="molecule type" value="Genomic_DNA"/>
</dbReference>